<feature type="region of interest" description="Disordered" evidence="4">
    <location>
        <begin position="585"/>
        <end position="614"/>
    </location>
</feature>
<dbReference type="PANTHER" id="PTHR43775">
    <property type="entry name" value="FATTY ACID SYNTHASE"/>
    <property type="match status" value="1"/>
</dbReference>
<dbReference type="Pfam" id="PF02801">
    <property type="entry name" value="Ketoacyl-synt_C"/>
    <property type="match status" value="1"/>
</dbReference>
<dbReference type="Gene3D" id="3.40.47.10">
    <property type="match status" value="1"/>
</dbReference>
<evidence type="ECO:0000259" key="5">
    <source>
        <dbReference type="PROSITE" id="PS50075"/>
    </source>
</evidence>
<dbReference type="Gene3D" id="1.10.1200.10">
    <property type="entry name" value="ACP-like"/>
    <property type="match status" value="1"/>
</dbReference>
<sequence length="715" mass="76262">MSARTHQPRPTRTYAEPDAAPMAVIGLSCRFPGASDPGEFWRNLMSSADSVGSAPPGRWEERAGPAPAEPRTPIRHGGFIEGIDEFDARFFGIVRREAEHMDPQQRLLLELAWQALEDASVPARDLRATRWGVYVGAGADDFRTRYFASGCLDRFGHMGSSRSLLAGRISHHLGLRGPSEVVDTGQSSSLYALHRAVASLRLGECDAALVAGVNLNLLPDVTDQVQLWGGLSPDGRCRTFDEHADGYVRAEGGGVVVLKPLEAAVRDGDHVYCVVRGSATNNDGGRAGLGVPSADAQREVIEAAHRAAGVTGASVGYVELHGTGTPVGDPVEAEALGEAVGRQRPRTTPLLVGSVKSNIGHLESAAGIAGFIKACLVLHHGQLPPTLHHHRSPEALPLADLNLRVVGVDHDESLGTDEVVGVSSFGMGGTNVHVVLASSPGATGPSGRRGSRTPAERPTTDTVWCLSGRTREAVRTLARALLEHTFPTERCTVGDVAWSLAQRDEGEHRVSVVGGRWDQMRDGLLKIVAGHDLAIPADWLHDGGAERAAWVSVAGTYVVHGDIAKVAARLGTGLRKVPGLPTYPFERDTFHGPAPRRSLAPAPEPATAAPDEALPRPLLDGWEQAADPSERLWLVRSFLERELLDVLGETADDQLSVDPDSTFQDLGADSMSLLELQDRLTAATAVEIPESVLFDHPTINDLAAHLNTELEALRG</sequence>
<dbReference type="InterPro" id="IPR009081">
    <property type="entry name" value="PP-bd_ACP"/>
</dbReference>
<organism evidence="7 8">
    <name type="scientific">Streptomyces incarnatus</name>
    <dbReference type="NCBI Taxonomy" id="665007"/>
    <lineage>
        <taxon>Bacteria</taxon>
        <taxon>Bacillati</taxon>
        <taxon>Actinomycetota</taxon>
        <taxon>Actinomycetes</taxon>
        <taxon>Kitasatosporales</taxon>
        <taxon>Streptomycetaceae</taxon>
        <taxon>Streptomyces</taxon>
    </lineage>
</organism>
<dbReference type="InterPro" id="IPR016039">
    <property type="entry name" value="Thiolase-like"/>
</dbReference>
<dbReference type="InterPro" id="IPR020806">
    <property type="entry name" value="PKS_PP-bd"/>
</dbReference>
<dbReference type="SUPFAM" id="SSF47336">
    <property type="entry name" value="ACP-like"/>
    <property type="match status" value="1"/>
</dbReference>
<proteinExistence type="predicted"/>
<gene>
    <name evidence="7" type="ORF">ABB07_06670</name>
</gene>
<dbReference type="Proteomes" id="UP000035366">
    <property type="component" value="Chromosome"/>
</dbReference>
<evidence type="ECO:0000256" key="2">
    <source>
        <dbReference type="ARBA" id="ARBA00022553"/>
    </source>
</evidence>
<dbReference type="InterPro" id="IPR014031">
    <property type="entry name" value="Ketoacyl_synth_C"/>
</dbReference>
<feature type="domain" description="Ketosynthase family 3 (KS3)" evidence="6">
    <location>
        <begin position="19"/>
        <end position="438"/>
    </location>
</feature>
<dbReference type="RefSeq" id="WP_208897854.1">
    <property type="nucleotide sequence ID" value="NZ_CP011497.1"/>
</dbReference>
<dbReference type="PROSITE" id="PS51257">
    <property type="entry name" value="PROKAR_LIPOPROTEIN"/>
    <property type="match status" value="1"/>
</dbReference>
<evidence type="ECO:0000259" key="6">
    <source>
        <dbReference type="PROSITE" id="PS52004"/>
    </source>
</evidence>
<dbReference type="Pfam" id="PF00109">
    <property type="entry name" value="ketoacyl-synt"/>
    <property type="match status" value="1"/>
</dbReference>
<dbReference type="SMART" id="SM01294">
    <property type="entry name" value="PKS_PP_betabranch"/>
    <property type="match status" value="1"/>
</dbReference>
<keyword evidence="3" id="KW-0808">Transferase</keyword>
<name>A0ABM5TFQ3_9ACTN</name>
<feature type="region of interest" description="Disordered" evidence="4">
    <location>
        <begin position="438"/>
        <end position="459"/>
    </location>
</feature>
<keyword evidence="2" id="KW-0597">Phosphoprotein</keyword>
<feature type="region of interest" description="Disordered" evidence="4">
    <location>
        <begin position="51"/>
        <end position="76"/>
    </location>
</feature>
<feature type="compositionally biased region" description="Low complexity" evidence="4">
    <location>
        <begin position="599"/>
        <end position="612"/>
    </location>
</feature>
<evidence type="ECO:0008006" key="9">
    <source>
        <dbReference type="Google" id="ProtNLM"/>
    </source>
</evidence>
<reference evidence="7 8" key="1">
    <citation type="journal article" date="2015" name="ISME J.">
        <title>Draft Genome Sequence of Streptomyces incarnatus NRRL8089, which Produces the Nucleoside Antibiotic Sinefungin.</title>
        <authorList>
            <person name="Oshima K."/>
            <person name="Hattori M."/>
            <person name="Shimizu H."/>
            <person name="Fukuda K."/>
            <person name="Nemoto M."/>
            <person name="Inagaki K."/>
            <person name="Tamura T."/>
        </authorList>
    </citation>
    <scope>NUCLEOTIDE SEQUENCE [LARGE SCALE GENOMIC DNA]</scope>
    <source>
        <strain evidence="7 8">NRRL 8089</strain>
    </source>
</reference>
<dbReference type="InterPro" id="IPR036736">
    <property type="entry name" value="ACP-like_sf"/>
</dbReference>
<dbReference type="CDD" id="cd00833">
    <property type="entry name" value="PKS"/>
    <property type="match status" value="1"/>
</dbReference>
<dbReference type="InterPro" id="IPR020841">
    <property type="entry name" value="PKS_Beta-ketoAc_synthase_dom"/>
</dbReference>
<dbReference type="PANTHER" id="PTHR43775:SF37">
    <property type="entry name" value="SI:DKEY-61P9.11"/>
    <property type="match status" value="1"/>
</dbReference>
<evidence type="ECO:0000313" key="7">
    <source>
        <dbReference type="EMBL" id="AKJ09715.1"/>
    </source>
</evidence>
<dbReference type="PROSITE" id="PS52004">
    <property type="entry name" value="KS3_2"/>
    <property type="match status" value="1"/>
</dbReference>
<evidence type="ECO:0000256" key="3">
    <source>
        <dbReference type="ARBA" id="ARBA00022679"/>
    </source>
</evidence>
<keyword evidence="8" id="KW-1185">Reference proteome</keyword>
<evidence type="ECO:0000256" key="1">
    <source>
        <dbReference type="ARBA" id="ARBA00022450"/>
    </source>
</evidence>
<dbReference type="SMART" id="SM00825">
    <property type="entry name" value="PKS_KS"/>
    <property type="match status" value="1"/>
</dbReference>
<evidence type="ECO:0000313" key="8">
    <source>
        <dbReference type="Proteomes" id="UP000035366"/>
    </source>
</evidence>
<dbReference type="InterPro" id="IPR014030">
    <property type="entry name" value="Ketoacyl_synth_N"/>
</dbReference>
<dbReference type="EMBL" id="CP011497">
    <property type="protein sequence ID" value="AKJ09715.1"/>
    <property type="molecule type" value="Genomic_DNA"/>
</dbReference>
<dbReference type="Pfam" id="PF16197">
    <property type="entry name" value="KAsynt_C_assoc"/>
    <property type="match status" value="1"/>
</dbReference>
<dbReference type="InterPro" id="IPR050091">
    <property type="entry name" value="PKS_NRPS_Biosynth_Enz"/>
</dbReference>
<dbReference type="SMART" id="SM00823">
    <property type="entry name" value="PKS_PP"/>
    <property type="match status" value="1"/>
</dbReference>
<accession>A0ABM5TFQ3</accession>
<dbReference type="Gene3D" id="3.30.70.3290">
    <property type="match status" value="1"/>
</dbReference>
<dbReference type="SUPFAM" id="SSF53901">
    <property type="entry name" value="Thiolase-like"/>
    <property type="match status" value="1"/>
</dbReference>
<dbReference type="PROSITE" id="PS50075">
    <property type="entry name" value="CARRIER"/>
    <property type="match status" value="1"/>
</dbReference>
<evidence type="ECO:0000256" key="4">
    <source>
        <dbReference type="SAM" id="MobiDB-lite"/>
    </source>
</evidence>
<keyword evidence="1" id="KW-0596">Phosphopantetheine</keyword>
<dbReference type="Pfam" id="PF00550">
    <property type="entry name" value="PP-binding"/>
    <property type="match status" value="1"/>
</dbReference>
<dbReference type="InterPro" id="IPR032821">
    <property type="entry name" value="PKS_assoc"/>
</dbReference>
<feature type="domain" description="Carrier" evidence="5">
    <location>
        <begin position="630"/>
        <end position="710"/>
    </location>
</feature>
<protein>
    <recommendedName>
        <fullName evidence="9">Carrier domain-containing protein</fullName>
    </recommendedName>
</protein>